<reference evidence="1 2" key="1">
    <citation type="journal article" date="2015" name="Genome Announc.">
        <title>Complete genome sequences for 35 biothreat assay-relevant bacillus species.</title>
        <authorList>
            <person name="Johnson S.L."/>
            <person name="Daligault H.E."/>
            <person name="Davenport K.W."/>
            <person name="Jaissle J."/>
            <person name="Frey K.G."/>
            <person name="Ladner J.T."/>
            <person name="Broomall S.M."/>
            <person name="Bishop-Lilly K.A."/>
            <person name="Bruce D.C."/>
            <person name="Gibbons H.S."/>
            <person name="Coyne S.R."/>
            <person name="Lo C.C."/>
            <person name="Meincke L."/>
            <person name="Munk A.C."/>
            <person name="Koroleva G.I."/>
            <person name="Rosenzweig C.N."/>
            <person name="Palacios G.F."/>
            <person name="Redden C.L."/>
            <person name="Minogue T.D."/>
            <person name="Chain P.S."/>
        </authorList>
    </citation>
    <scope>NUCLEOTIDE SEQUENCE [LARGE SCALE GENOMIC DNA]</scope>
    <source>
        <strain evidence="2">ATCC 14581 / DSM 32 / JCM 2506 / NBRC 15308 / NCIMB 9376 / NCTC 10342 / NRRL B-14308 / VKM B-512</strain>
    </source>
</reference>
<dbReference type="AlphaFoldDB" id="A0A0B6AP54"/>
<dbReference type="KEGG" id="bmeg:BG04_599"/>
<dbReference type="SUPFAM" id="SSF81301">
    <property type="entry name" value="Nucleotidyltransferase"/>
    <property type="match status" value="1"/>
</dbReference>
<gene>
    <name evidence="1" type="ORF">BG04_599</name>
</gene>
<evidence type="ECO:0000313" key="1">
    <source>
        <dbReference type="EMBL" id="AJI22877.1"/>
    </source>
</evidence>
<dbReference type="InterPro" id="IPR043519">
    <property type="entry name" value="NT_sf"/>
</dbReference>
<name>A0A0B6AP54_PRIM2</name>
<proteinExistence type="predicted"/>
<evidence type="ECO:0000313" key="2">
    <source>
        <dbReference type="Proteomes" id="UP000031829"/>
    </source>
</evidence>
<organism evidence="1 2">
    <name type="scientific">Priestia megaterium (strain ATCC 14581 / DSM 32 / CCUG 1817 / JCM 2506 / NBRC 15308 / NCIMB 9376 / NCTC 10342 / NRRL B-14308 / VKM B-512 / Ford 19)</name>
    <name type="common">Bacillus megaterium</name>
    <dbReference type="NCBI Taxonomy" id="1348623"/>
    <lineage>
        <taxon>Bacteria</taxon>
        <taxon>Bacillati</taxon>
        <taxon>Bacillota</taxon>
        <taxon>Bacilli</taxon>
        <taxon>Bacillales</taxon>
        <taxon>Bacillaceae</taxon>
        <taxon>Priestia</taxon>
    </lineage>
</organism>
<dbReference type="PANTHER" id="PTHR34822">
    <property type="entry name" value="GRPB DOMAIN PROTEIN (AFU_ORTHOLOGUE AFUA_1G01530)"/>
    <property type="match status" value="1"/>
</dbReference>
<dbReference type="Proteomes" id="UP000031829">
    <property type="component" value="Chromosome"/>
</dbReference>
<dbReference type="InterPro" id="IPR007344">
    <property type="entry name" value="GrpB/CoaE"/>
</dbReference>
<sequence length="172" mass="20726">MNITVVEHNPNWKYEYLNEEYSIKEMLQKELVNIFHIGSTSIQNLKAKPIIDILLVVNDIRRLDNYSDQFEKLGYEVMGEFGIKRRRYYRKGGDNRTHQIHAFQYDNIQEIERHLSFRDYLRQNQMISNEYGALKAELAHRFPNDIEGYSDGKDAFVKRIEKEALKWHWLNR</sequence>
<dbReference type="PANTHER" id="PTHR34822:SF1">
    <property type="entry name" value="GRPB FAMILY PROTEIN"/>
    <property type="match status" value="1"/>
</dbReference>
<protein>
    <submittedName>
        <fullName evidence="1">GrpB family protein</fullName>
    </submittedName>
</protein>
<accession>A0A0B6AP54</accession>
<dbReference type="Gene3D" id="3.30.460.10">
    <property type="entry name" value="Beta Polymerase, domain 2"/>
    <property type="match status" value="1"/>
</dbReference>
<dbReference type="Pfam" id="PF04229">
    <property type="entry name" value="GrpB"/>
    <property type="match status" value="1"/>
</dbReference>
<dbReference type="RefSeq" id="WP_028409911.1">
    <property type="nucleotide sequence ID" value="NZ_BCVB01000012.1"/>
</dbReference>
<dbReference type="EMBL" id="CP009920">
    <property type="protein sequence ID" value="AJI22877.1"/>
    <property type="molecule type" value="Genomic_DNA"/>
</dbReference>
<dbReference type="HOGENOM" id="CLU_086407_4_2_9"/>
<dbReference type="GeneID" id="93644099"/>